<dbReference type="InterPro" id="IPR025983">
    <property type="entry name" value="Cys_rich_CPCC"/>
</dbReference>
<organism evidence="2 3">
    <name type="scientific">Xenorhabdus budapestensis</name>
    <dbReference type="NCBI Taxonomy" id="290110"/>
    <lineage>
        <taxon>Bacteria</taxon>
        <taxon>Pseudomonadati</taxon>
        <taxon>Pseudomonadota</taxon>
        <taxon>Gammaproteobacteria</taxon>
        <taxon>Enterobacterales</taxon>
        <taxon>Morganellaceae</taxon>
        <taxon>Xenorhabdus</taxon>
    </lineage>
</organism>
<proteinExistence type="predicted"/>
<dbReference type="Proteomes" id="UP000665047">
    <property type="component" value="Chromosome"/>
</dbReference>
<sequence>MCDICNWEDDPVQSANPDLTRGANSMSLNKAKNAFKRGGRVE</sequence>
<accession>A0ABX7VQ32</accession>
<keyword evidence="3" id="KW-1185">Reference proteome</keyword>
<evidence type="ECO:0000259" key="1">
    <source>
        <dbReference type="Pfam" id="PF14206"/>
    </source>
</evidence>
<protein>
    <recommendedName>
        <fullName evidence="1">Cysteine-rich CPCC domain-containing protein</fullName>
    </recommendedName>
</protein>
<evidence type="ECO:0000313" key="3">
    <source>
        <dbReference type="Proteomes" id="UP000665047"/>
    </source>
</evidence>
<feature type="domain" description="Cysteine-rich CPCC" evidence="1">
    <location>
        <begin position="1"/>
        <end position="39"/>
    </location>
</feature>
<dbReference type="EMBL" id="CP072455">
    <property type="protein sequence ID" value="QTL41662.1"/>
    <property type="molecule type" value="Genomic_DNA"/>
</dbReference>
<gene>
    <name evidence="2" type="ORF">HGO23_07820</name>
</gene>
<evidence type="ECO:0000313" key="2">
    <source>
        <dbReference type="EMBL" id="QTL41662.1"/>
    </source>
</evidence>
<reference evidence="2 3" key="1">
    <citation type="submission" date="2021-03" db="EMBL/GenBank/DDBJ databases">
        <title>Complete Genome Sequence Data of Xenorhabdus budapestensis strain C72, a Candidate Biological Control Agent, from China.</title>
        <authorList>
            <person name="LI B."/>
            <person name="WANG S."/>
            <person name="QIU D."/>
        </authorList>
    </citation>
    <scope>NUCLEOTIDE SEQUENCE [LARGE SCALE GENOMIC DNA]</scope>
    <source>
        <strain evidence="2 3">C-7-2</strain>
    </source>
</reference>
<dbReference type="Pfam" id="PF14206">
    <property type="entry name" value="Cys_rich_CPCC"/>
    <property type="match status" value="1"/>
</dbReference>
<name>A0ABX7VQ32_XENBU</name>